<protein>
    <recommendedName>
        <fullName evidence="4">Protein HRI1</fullName>
    </recommendedName>
</protein>
<evidence type="ECO:0000313" key="8">
    <source>
        <dbReference type="EMBL" id="KAK0382913.1"/>
    </source>
</evidence>
<dbReference type="InterPro" id="IPR043047">
    <property type="entry name" value="Hri1_N_sf"/>
</dbReference>
<comment type="similarity">
    <text evidence="3">Belongs to the HRI1 family.</text>
</comment>
<organism evidence="8 9">
    <name type="scientific">Sarocladium strictum</name>
    <name type="common">Black bundle disease fungus</name>
    <name type="synonym">Acremonium strictum</name>
    <dbReference type="NCBI Taxonomy" id="5046"/>
    <lineage>
        <taxon>Eukaryota</taxon>
        <taxon>Fungi</taxon>
        <taxon>Dikarya</taxon>
        <taxon>Ascomycota</taxon>
        <taxon>Pezizomycotina</taxon>
        <taxon>Sordariomycetes</taxon>
        <taxon>Hypocreomycetidae</taxon>
        <taxon>Hypocreales</taxon>
        <taxon>Sarocladiaceae</taxon>
        <taxon>Sarocladium</taxon>
    </lineage>
</organism>
<dbReference type="GO" id="GO:0005634">
    <property type="term" value="C:nucleus"/>
    <property type="evidence" value="ECO:0007669"/>
    <property type="project" value="UniProtKB-SubCell"/>
</dbReference>
<gene>
    <name evidence="8" type="ORF">NLU13_8829</name>
</gene>
<dbReference type="CDD" id="cd11693">
    <property type="entry name" value="HRI1_C_like"/>
    <property type="match status" value="1"/>
</dbReference>
<evidence type="ECO:0000256" key="3">
    <source>
        <dbReference type="ARBA" id="ARBA00005229"/>
    </source>
</evidence>
<evidence type="ECO:0000256" key="5">
    <source>
        <dbReference type="ARBA" id="ARBA00022490"/>
    </source>
</evidence>
<evidence type="ECO:0000313" key="9">
    <source>
        <dbReference type="Proteomes" id="UP001175261"/>
    </source>
</evidence>
<sequence length="238" mass="26404">MGSISIRKSIRWLPDDASEPTSTIVLTSPQRKFVDLRIFGPPPQREIPLGHIAPTQLDWGIAGTSSSSQRQEGEEGGETITRGKWDHWIDSRTTEAVSDEGDMFPLDDTTTLEKGRMVNPDTGLETDYEEVWDDVTPGVIPGVENGVRCVVLQMEDGPSRGMMVVLGRYCQAIARTDKGVSVERRIYQDRVGWNYHARLDGAWELPCDEVLSRLKLGQLPIGAAVEGAGRRWEVVEVA</sequence>
<dbReference type="Gene3D" id="2.40.128.320">
    <property type="entry name" value="Protein HRI1, N-terminal domain"/>
    <property type="match status" value="1"/>
</dbReference>
<comment type="subcellular location">
    <subcellularLocation>
        <location evidence="2">Cytoplasm</location>
    </subcellularLocation>
    <subcellularLocation>
        <location evidence="1">Nucleus</location>
    </subcellularLocation>
</comment>
<dbReference type="CDD" id="cd11692">
    <property type="entry name" value="HRI1_N_like"/>
    <property type="match status" value="1"/>
</dbReference>
<keyword evidence="5" id="KW-0963">Cytoplasm</keyword>
<dbReference type="Proteomes" id="UP001175261">
    <property type="component" value="Unassembled WGS sequence"/>
</dbReference>
<evidence type="ECO:0000256" key="1">
    <source>
        <dbReference type="ARBA" id="ARBA00004123"/>
    </source>
</evidence>
<name>A0AA39G908_SARSR</name>
<keyword evidence="9" id="KW-1185">Reference proteome</keyword>
<keyword evidence="6" id="KW-0539">Nucleus</keyword>
<dbReference type="EMBL" id="JAPDFR010000009">
    <property type="protein sequence ID" value="KAK0382913.1"/>
    <property type="molecule type" value="Genomic_DNA"/>
</dbReference>
<dbReference type="InterPro" id="IPR038744">
    <property type="entry name" value="Hri1_N"/>
</dbReference>
<dbReference type="InterPro" id="IPR031818">
    <property type="entry name" value="Hri1"/>
</dbReference>
<evidence type="ECO:0000256" key="7">
    <source>
        <dbReference type="SAM" id="MobiDB-lite"/>
    </source>
</evidence>
<dbReference type="GO" id="GO:0005737">
    <property type="term" value="C:cytoplasm"/>
    <property type="evidence" value="ECO:0007669"/>
    <property type="project" value="UniProtKB-SubCell"/>
</dbReference>
<dbReference type="Pfam" id="PF16815">
    <property type="entry name" value="HRI1"/>
    <property type="match status" value="1"/>
</dbReference>
<proteinExistence type="inferred from homology"/>
<evidence type="ECO:0000256" key="4">
    <source>
        <dbReference type="ARBA" id="ARBA00017063"/>
    </source>
</evidence>
<feature type="region of interest" description="Disordered" evidence="7">
    <location>
        <begin position="60"/>
        <end position="82"/>
    </location>
</feature>
<reference evidence="8" key="1">
    <citation type="submission" date="2022-10" db="EMBL/GenBank/DDBJ databases">
        <title>Determination and structural analysis of whole genome sequence of Sarocladium strictum F4-1.</title>
        <authorList>
            <person name="Hu L."/>
            <person name="Jiang Y."/>
        </authorList>
    </citation>
    <scope>NUCLEOTIDE SEQUENCE</scope>
    <source>
        <strain evidence="8">F4-1</strain>
    </source>
</reference>
<evidence type="ECO:0000256" key="6">
    <source>
        <dbReference type="ARBA" id="ARBA00023242"/>
    </source>
</evidence>
<comment type="caution">
    <text evidence="8">The sequence shown here is derived from an EMBL/GenBank/DDBJ whole genome shotgun (WGS) entry which is preliminary data.</text>
</comment>
<accession>A0AA39G908</accession>
<dbReference type="AlphaFoldDB" id="A0AA39G908"/>
<evidence type="ECO:0000256" key="2">
    <source>
        <dbReference type="ARBA" id="ARBA00004496"/>
    </source>
</evidence>